<protein>
    <recommendedName>
        <fullName evidence="2">DUF732 domain-containing protein</fullName>
    </recommendedName>
</protein>
<dbReference type="EMBL" id="MIGZ01000139">
    <property type="protein sequence ID" value="ODQ86613.1"/>
    <property type="molecule type" value="Genomic_DNA"/>
</dbReference>
<evidence type="ECO:0000313" key="4">
    <source>
        <dbReference type="Proteomes" id="UP000094243"/>
    </source>
</evidence>
<feature type="signal peptide" evidence="1">
    <location>
        <begin position="1"/>
        <end position="25"/>
    </location>
</feature>
<dbReference type="Pfam" id="PF05305">
    <property type="entry name" value="DUF732"/>
    <property type="match status" value="1"/>
</dbReference>
<dbReference type="InterPro" id="IPR007969">
    <property type="entry name" value="DUF732"/>
</dbReference>
<keyword evidence="1" id="KW-0732">Signal</keyword>
<keyword evidence="4" id="KW-1185">Reference proteome</keyword>
<feature type="chain" id="PRO_5009134772" description="DUF732 domain-containing protein" evidence="1">
    <location>
        <begin position="26"/>
        <end position="102"/>
    </location>
</feature>
<name>A0A1E3R9T2_9MYCO</name>
<proteinExistence type="predicted"/>
<organism evidence="3 4">
    <name type="scientific">Mycolicibacterium holsaticum</name>
    <dbReference type="NCBI Taxonomy" id="152142"/>
    <lineage>
        <taxon>Bacteria</taxon>
        <taxon>Bacillati</taxon>
        <taxon>Actinomycetota</taxon>
        <taxon>Actinomycetes</taxon>
        <taxon>Mycobacteriales</taxon>
        <taxon>Mycobacteriaceae</taxon>
        <taxon>Mycolicibacterium</taxon>
    </lineage>
</organism>
<reference evidence="4" key="1">
    <citation type="submission" date="2016-09" db="EMBL/GenBank/DDBJ databases">
        <authorList>
            <person name="Greninger A.L."/>
            <person name="Jerome K.R."/>
            <person name="Mcnair B."/>
            <person name="Wallis C."/>
            <person name="Fang F."/>
        </authorList>
    </citation>
    <scope>NUCLEOTIDE SEQUENCE [LARGE SCALE GENOMIC DNA]</scope>
    <source>
        <strain evidence="4">M7</strain>
    </source>
</reference>
<dbReference type="OrthoDB" id="4749526at2"/>
<accession>A0A1E3R9T2</accession>
<sequence length="102" mass="11034">MHKVAIAIGAALIGVSLVLSPPAQADNSGFVSQLKGLGFQQASDNLISTARSACYFLSLNRHPGQVTDRISRYLAVDADLARTFFTLSVNEYCPQYRDRLGS</sequence>
<gene>
    <name evidence="3" type="ORF">BHQ17_20195</name>
</gene>
<dbReference type="Proteomes" id="UP000094243">
    <property type="component" value="Unassembled WGS sequence"/>
</dbReference>
<evidence type="ECO:0000256" key="1">
    <source>
        <dbReference type="SAM" id="SignalP"/>
    </source>
</evidence>
<dbReference type="AlphaFoldDB" id="A0A1E3R9T2"/>
<dbReference type="RefSeq" id="WP_069406894.1">
    <property type="nucleotide sequence ID" value="NZ_MIGZ01000139.1"/>
</dbReference>
<comment type="caution">
    <text evidence="3">The sequence shown here is derived from an EMBL/GenBank/DDBJ whole genome shotgun (WGS) entry which is preliminary data.</text>
</comment>
<evidence type="ECO:0000259" key="2">
    <source>
        <dbReference type="Pfam" id="PF05305"/>
    </source>
</evidence>
<feature type="domain" description="DUF732" evidence="2">
    <location>
        <begin position="28"/>
        <end position="95"/>
    </location>
</feature>
<evidence type="ECO:0000313" key="3">
    <source>
        <dbReference type="EMBL" id="ODQ86613.1"/>
    </source>
</evidence>